<dbReference type="NCBIfam" id="TIGR02249">
    <property type="entry name" value="integrase_gron"/>
    <property type="match status" value="1"/>
</dbReference>
<dbReference type="InterPro" id="IPR004107">
    <property type="entry name" value="Integrase_SAM-like_N"/>
</dbReference>
<evidence type="ECO:0000313" key="10">
    <source>
        <dbReference type="Proteomes" id="UP000552587"/>
    </source>
</evidence>
<organism evidence="9 10">
    <name type="scientific">Marilutibacter penaei</name>
    <dbReference type="NCBI Taxonomy" id="2759900"/>
    <lineage>
        <taxon>Bacteria</taxon>
        <taxon>Pseudomonadati</taxon>
        <taxon>Pseudomonadota</taxon>
        <taxon>Gammaproteobacteria</taxon>
        <taxon>Lysobacterales</taxon>
        <taxon>Lysobacteraceae</taxon>
        <taxon>Marilutibacter</taxon>
    </lineage>
</organism>
<protein>
    <submittedName>
        <fullName evidence="9">Integron integrase</fullName>
    </submittedName>
</protein>
<dbReference type="CDD" id="cd01193">
    <property type="entry name" value="INT_IntI_C"/>
    <property type="match status" value="1"/>
</dbReference>
<feature type="region of interest" description="Disordered" evidence="6">
    <location>
        <begin position="1"/>
        <end position="39"/>
    </location>
</feature>
<dbReference type="Gene3D" id="1.10.150.130">
    <property type="match status" value="1"/>
</dbReference>
<feature type="domain" description="Core-binding (CB)" evidence="8">
    <location>
        <begin position="40"/>
        <end position="123"/>
    </location>
</feature>
<keyword evidence="4" id="KW-0233">DNA recombination</keyword>
<evidence type="ECO:0000256" key="6">
    <source>
        <dbReference type="SAM" id="MobiDB-lite"/>
    </source>
</evidence>
<dbReference type="PROSITE" id="PS51900">
    <property type="entry name" value="CB"/>
    <property type="match status" value="1"/>
</dbReference>
<evidence type="ECO:0000256" key="5">
    <source>
        <dbReference type="PROSITE-ProRule" id="PRU01248"/>
    </source>
</evidence>
<dbReference type="InterPro" id="IPR010998">
    <property type="entry name" value="Integrase_recombinase_N"/>
</dbReference>
<dbReference type="Pfam" id="PF00589">
    <property type="entry name" value="Phage_integrase"/>
    <property type="match status" value="1"/>
</dbReference>
<dbReference type="InterPro" id="IPR011010">
    <property type="entry name" value="DNA_brk_join_enz"/>
</dbReference>
<dbReference type="InterPro" id="IPR002104">
    <property type="entry name" value="Integrase_catalytic"/>
</dbReference>
<keyword evidence="10" id="KW-1185">Reference proteome</keyword>
<dbReference type="GO" id="GO:0015074">
    <property type="term" value="P:DNA integration"/>
    <property type="evidence" value="ECO:0007669"/>
    <property type="project" value="UniProtKB-KW"/>
</dbReference>
<feature type="compositionally biased region" description="Basic residues" evidence="6">
    <location>
        <begin position="24"/>
        <end position="34"/>
    </location>
</feature>
<dbReference type="InterPro" id="IPR044068">
    <property type="entry name" value="CB"/>
</dbReference>
<dbReference type="PROSITE" id="PS51898">
    <property type="entry name" value="TYR_RECOMBINASE"/>
    <property type="match status" value="1"/>
</dbReference>
<evidence type="ECO:0000259" key="8">
    <source>
        <dbReference type="PROSITE" id="PS51900"/>
    </source>
</evidence>
<dbReference type="AlphaFoldDB" id="A0A7W3U519"/>
<evidence type="ECO:0000256" key="3">
    <source>
        <dbReference type="ARBA" id="ARBA00023125"/>
    </source>
</evidence>
<comment type="similarity">
    <text evidence="1">Belongs to the 'phage' integrase family.</text>
</comment>
<dbReference type="InterPro" id="IPR013762">
    <property type="entry name" value="Integrase-like_cat_sf"/>
</dbReference>
<evidence type="ECO:0000256" key="1">
    <source>
        <dbReference type="ARBA" id="ARBA00008857"/>
    </source>
</evidence>
<comment type="caution">
    <text evidence="9">The sequence shown here is derived from an EMBL/GenBank/DDBJ whole genome shotgun (WGS) entry which is preliminary data.</text>
</comment>
<dbReference type="PANTHER" id="PTHR30349:SF64">
    <property type="entry name" value="PROPHAGE INTEGRASE INTD-RELATED"/>
    <property type="match status" value="1"/>
</dbReference>
<name>A0A7W3U519_9GAMM</name>
<reference evidence="9 10" key="1">
    <citation type="submission" date="2020-07" db="EMBL/GenBank/DDBJ databases">
        <authorList>
            <person name="Xu S."/>
            <person name="Li A."/>
        </authorList>
    </citation>
    <scope>NUCLEOTIDE SEQUENCE [LARGE SCALE GENOMIC DNA]</scope>
    <source>
        <strain evidence="9 10">SG-8</strain>
    </source>
</reference>
<gene>
    <name evidence="9" type="ORF">H4F99_11460</name>
</gene>
<evidence type="ECO:0000259" key="7">
    <source>
        <dbReference type="PROSITE" id="PS51898"/>
    </source>
</evidence>
<dbReference type="InterPro" id="IPR011946">
    <property type="entry name" value="Integrase_integron-type"/>
</dbReference>
<evidence type="ECO:0000313" key="9">
    <source>
        <dbReference type="EMBL" id="MBB1089097.1"/>
    </source>
</evidence>
<evidence type="ECO:0000256" key="2">
    <source>
        <dbReference type="ARBA" id="ARBA00022908"/>
    </source>
</evidence>
<dbReference type="GO" id="GO:0003677">
    <property type="term" value="F:DNA binding"/>
    <property type="evidence" value="ECO:0007669"/>
    <property type="project" value="UniProtKB-UniRule"/>
</dbReference>
<accession>A0A7W3U519</accession>
<dbReference type="SUPFAM" id="SSF56349">
    <property type="entry name" value="DNA breaking-rejoining enzymes"/>
    <property type="match status" value="1"/>
</dbReference>
<feature type="domain" description="Tyr recombinase" evidence="7">
    <location>
        <begin position="141"/>
        <end position="354"/>
    </location>
</feature>
<dbReference type="EMBL" id="JACHTE010000007">
    <property type="protein sequence ID" value="MBB1089097.1"/>
    <property type="molecule type" value="Genomic_DNA"/>
</dbReference>
<proteinExistence type="inferred from homology"/>
<dbReference type="InterPro" id="IPR050090">
    <property type="entry name" value="Tyrosine_recombinase_XerCD"/>
</dbReference>
<keyword evidence="3 5" id="KW-0238">DNA-binding</keyword>
<dbReference type="Proteomes" id="UP000552587">
    <property type="component" value="Unassembled WGS sequence"/>
</dbReference>
<dbReference type="GO" id="GO:0006310">
    <property type="term" value="P:DNA recombination"/>
    <property type="evidence" value="ECO:0007669"/>
    <property type="project" value="UniProtKB-KW"/>
</dbReference>
<sequence length="391" mass="44651">MRREEVLSRVEPPSEGGDEDQQKGKRRQRAKRTYRNVGPGKPLRLLDQVRARCRVAHYSIRTERAYVDWIRRFIVANGTRHPREMGKREVEAFLTQLATKGQVAASTQNQALSALLFLYRQVLDMELEWMDSVVRAKRPARLPVVLSRDEVGRLLAMLDGQKWLMAALMYGTGMRLMECHRLRVKDVDFDCNEICVRDGKGGKDRKVPLPKALKDDLRRQRERVEVVHAQDRRDGVAGVHLPHALERKYPNAGVTLGWQYLFPAPRLSEDPRTKLRRRHHVDEAVLQRAVKAAREKAGIIKPATCHTLRHSFATHLLDAGQDIRTVQELMGHKDVTTTQVYTHVLGRGAGAVLSPLDRPGVAEPRPVYGMRGWLERWLAPLRLGRRGALEA</sequence>
<keyword evidence="2" id="KW-0229">DNA integration</keyword>
<dbReference type="Gene3D" id="1.10.443.10">
    <property type="entry name" value="Intergrase catalytic core"/>
    <property type="match status" value="1"/>
</dbReference>
<evidence type="ECO:0000256" key="4">
    <source>
        <dbReference type="ARBA" id="ARBA00023172"/>
    </source>
</evidence>
<dbReference type="Pfam" id="PF13495">
    <property type="entry name" value="Phage_int_SAM_4"/>
    <property type="match status" value="1"/>
</dbReference>
<dbReference type="PANTHER" id="PTHR30349">
    <property type="entry name" value="PHAGE INTEGRASE-RELATED"/>
    <property type="match status" value="1"/>
</dbReference>